<organism evidence="1 2">
    <name type="scientific">Paraburkholderia unamae</name>
    <dbReference type="NCBI Taxonomy" id="219649"/>
    <lineage>
        <taxon>Bacteria</taxon>
        <taxon>Pseudomonadati</taxon>
        <taxon>Pseudomonadota</taxon>
        <taxon>Betaproteobacteria</taxon>
        <taxon>Burkholderiales</taxon>
        <taxon>Burkholderiaceae</taxon>
        <taxon>Paraburkholderia</taxon>
    </lineage>
</organism>
<proteinExistence type="predicted"/>
<dbReference type="Proteomes" id="UP001392318">
    <property type="component" value="Unassembled WGS sequence"/>
</dbReference>
<sequence>MDRVLEIVLDVVIPAAPDRKSAKKVAAATGAASRAHASPKPSERAASLCAALPTLVALPDARGRVTTVAFDRGGVLGGLGWRVAVESRGDTQRVVVSSRRVHTPGITVIAPIFEAALDANGIAHALFDAAPEPFREALGSADDLAASATLVATRSRWQWPRDGIEVLLTFDEDLHEPSATQQEPLAQDTHGADAAHPPDLSALHELRVSAPWPEGEDERPIVDALFACAGDLIGALPAFVRLTDALERASAGSVTGDAEAVKAEAVDLAGAATAEAALVAIGRNISAQWFGNDAGVRDSTNGEFIHQMRVSQRRLRTAMRIFSRWCDETWETRIEPELKWLGGLLGDARDRDVFVESTLPALAAADVEPGRWDAIRDAANAQRLAARARLREALASQRYALATLAWLQWLDLLARRAHDAGSAGFSLHRHAKKRVRRYYEQLASTQKLTAIDEASRHRARINAKYLRYTIEFFATLTSRRTRMEVARALARLQSVLGDGNDAAVALRFLERMDAEPYQLGFARGWCEAVKRYTAKEGERLLRELGEPKVARGA</sequence>
<comment type="caution">
    <text evidence="1">The sequence shown here is derived from an EMBL/GenBank/DDBJ whole genome shotgun (WGS) entry which is preliminary data.</text>
</comment>
<evidence type="ECO:0000313" key="1">
    <source>
        <dbReference type="EMBL" id="MEM5398596.1"/>
    </source>
</evidence>
<keyword evidence="2" id="KW-1185">Reference proteome</keyword>
<accession>A0ACC6RAM9</accession>
<name>A0ACC6RAM9_9BURK</name>
<gene>
    <name evidence="1" type="ORF">VSR83_00660</name>
</gene>
<protein>
    <submittedName>
        <fullName evidence="1">CHAD domain-containing protein</fullName>
    </submittedName>
</protein>
<evidence type="ECO:0000313" key="2">
    <source>
        <dbReference type="Proteomes" id="UP001392318"/>
    </source>
</evidence>
<reference evidence="1" key="1">
    <citation type="submission" date="2024-01" db="EMBL/GenBank/DDBJ databases">
        <title>The diversity of rhizobia nodulating Mimosa spp. in eleven states of Brazil covering several biomes is determined by host plant, location, and edaphic factors.</title>
        <authorList>
            <person name="Rouws L."/>
            <person name="Barauna A."/>
            <person name="Beukes C."/>
            <person name="De Faria S.M."/>
            <person name="Gross E."/>
            <person name="Dos Reis Junior F.B."/>
            <person name="Simon M."/>
            <person name="Maluk M."/>
            <person name="Odee D.W."/>
            <person name="Kenicer G."/>
            <person name="Young J.P.W."/>
            <person name="Reis V.M."/>
            <person name="Zilli J."/>
            <person name="James E.K."/>
        </authorList>
    </citation>
    <scope>NUCLEOTIDE SEQUENCE</scope>
    <source>
        <strain evidence="1">JPY452</strain>
    </source>
</reference>
<dbReference type="EMBL" id="JAYMRU010000001">
    <property type="protein sequence ID" value="MEM5398596.1"/>
    <property type="molecule type" value="Genomic_DNA"/>
</dbReference>